<dbReference type="PROSITE" id="PS51677">
    <property type="entry name" value="NODB"/>
    <property type="match status" value="1"/>
</dbReference>
<comment type="cofactor">
    <cofactor evidence="1">
        <name>Co(2+)</name>
        <dbReference type="ChEBI" id="CHEBI:48828"/>
    </cofactor>
</comment>
<feature type="domain" description="Chitin-binding type-1" evidence="11">
    <location>
        <begin position="347"/>
        <end position="388"/>
    </location>
</feature>
<reference evidence="13" key="1">
    <citation type="submission" date="2022-07" db="EMBL/GenBank/DDBJ databases">
        <title>Draft genome sequence of Zalerion maritima ATCC 34329, a (micro)plastics degrading marine fungus.</title>
        <authorList>
            <person name="Paco A."/>
            <person name="Goncalves M.F.M."/>
            <person name="Rocha-Santos T.A.P."/>
            <person name="Alves A."/>
        </authorList>
    </citation>
    <scope>NUCLEOTIDE SEQUENCE</scope>
    <source>
        <strain evidence="13">ATCC 34329</strain>
    </source>
</reference>
<keyword evidence="3" id="KW-0479">Metal-binding</keyword>
<feature type="domain" description="Chitin-binding type-1" evidence="11">
    <location>
        <begin position="408"/>
        <end position="449"/>
    </location>
</feature>
<name>A0AAD5RVH2_9PEZI</name>
<feature type="compositionally biased region" description="Low complexity" evidence="9">
    <location>
        <begin position="57"/>
        <end position="70"/>
    </location>
</feature>
<feature type="disulfide bond" evidence="8">
    <location>
        <begin position="356"/>
        <end position="368"/>
    </location>
</feature>
<evidence type="ECO:0000256" key="9">
    <source>
        <dbReference type="SAM" id="MobiDB-lite"/>
    </source>
</evidence>
<feature type="disulfide bond" evidence="8">
    <location>
        <begin position="417"/>
        <end position="429"/>
    </location>
</feature>
<comment type="caution">
    <text evidence="8">Lacks conserved residue(s) required for the propagation of feature annotation.</text>
</comment>
<dbReference type="SUPFAM" id="SSF57016">
    <property type="entry name" value="Plant lectins/antimicrobial peptides"/>
    <property type="match status" value="2"/>
</dbReference>
<keyword evidence="7" id="KW-0170">Cobalt</keyword>
<dbReference type="InterPro" id="IPR011330">
    <property type="entry name" value="Glyco_hydro/deAcase_b/a-brl"/>
</dbReference>
<evidence type="ECO:0000256" key="6">
    <source>
        <dbReference type="ARBA" id="ARBA00023277"/>
    </source>
</evidence>
<dbReference type="InterPro" id="IPR018371">
    <property type="entry name" value="Chitin-binding_1_CS"/>
</dbReference>
<evidence type="ECO:0000256" key="3">
    <source>
        <dbReference type="ARBA" id="ARBA00022723"/>
    </source>
</evidence>
<keyword evidence="5" id="KW-0378">Hydrolase</keyword>
<dbReference type="PROSITE" id="PS50941">
    <property type="entry name" value="CHIT_BIND_I_2"/>
    <property type="match status" value="2"/>
</dbReference>
<evidence type="ECO:0000256" key="4">
    <source>
        <dbReference type="ARBA" id="ARBA00022729"/>
    </source>
</evidence>
<dbReference type="GO" id="GO:0005975">
    <property type="term" value="P:carbohydrate metabolic process"/>
    <property type="evidence" value="ECO:0007669"/>
    <property type="project" value="InterPro"/>
</dbReference>
<feature type="disulfide bond" evidence="8">
    <location>
        <begin position="422"/>
        <end position="436"/>
    </location>
</feature>
<evidence type="ECO:0000313" key="14">
    <source>
        <dbReference type="Proteomes" id="UP001201980"/>
    </source>
</evidence>
<feature type="signal peptide" evidence="10">
    <location>
        <begin position="1"/>
        <end position="22"/>
    </location>
</feature>
<dbReference type="PROSITE" id="PS00026">
    <property type="entry name" value="CHIT_BIND_I_1"/>
    <property type="match status" value="2"/>
</dbReference>
<evidence type="ECO:0000256" key="5">
    <source>
        <dbReference type="ARBA" id="ARBA00022801"/>
    </source>
</evidence>
<keyword evidence="4 10" id="KW-0732">Signal</keyword>
<feature type="compositionally biased region" description="Low complexity" evidence="9">
    <location>
        <begin position="317"/>
        <end position="346"/>
    </location>
</feature>
<feature type="disulfide bond" evidence="8">
    <location>
        <begin position="361"/>
        <end position="375"/>
    </location>
</feature>
<accession>A0AAD5RVH2</accession>
<dbReference type="EMBL" id="JAKWBI020000062">
    <property type="protein sequence ID" value="KAJ2904125.1"/>
    <property type="molecule type" value="Genomic_DNA"/>
</dbReference>
<dbReference type="Gene3D" id="3.20.20.370">
    <property type="entry name" value="Glycoside hydrolase/deacetylase"/>
    <property type="match status" value="1"/>
</dbReference>
<evidence type="ECO:0000256" key="7">
    <source>
        <dbReference type="ARBA" id="ARBA00023285"/>
    </source>
</evidence>
<comment type="caution">
    <text evidence="13">The sequence shown here is derived from an EMBL/GenBank/DDBJ whole genome shotgun (WGS) entry which is preliminary data.</text>
</comment>
<evidence type="ECO:0000256" key="2">
    <source>
        <dbReference type="ARBA" id="ARBA00022669"/>
    </source>
</evidence>
<sequence>MRFSPLLLAGSLGLASCHVASAGHRHSHAPRVVGGGNRLGARVPSEKPELPAFQRRAASADAAPTGADTTDIPRTQLGSVAYGPTKIYNCVNQGDVAVTFDDGPYYYTSDLLDTLKAGGIKATFFVTGDNFGRGYINDATTDWPAVIKRMIEEDHQVASHTWTHPQLSSLDEATRRREMIYNEIALNDILGYMPTYMRPPYADCGSACAATMSDLGYHIILWNLDTLGYSNNNETAIETSKTIWDNNAGAADAISSAWIQLEHDPIYWSVYELIPYVIASINEKGYNAVTIGECLGDDPVNWYRDMDGNGVNPYEDSTSSSTSTSTSTATSTSTSSTASSTLATSTDGTCGSGFKCPGTQCCSQYGWCGTSDTYCGTGCQSEFGACSSATSTSSSASSTSTSLPETTDGTCGSGFKCPGTQCCSQYGWCGASSSYCGTGCQTLYGTCTS</sequence>
<dbReference type="AlphaFoldDB" id="A0AAD5RVH2"/>
<dbReference type="GO" id="GO:0016810">
    <property type="term" value="F:hydrolase activity, acting on carbon-nitrogen (but not peptide) bonds"/>
    <property type="evidence" value="ECO:0007669"/>
    <property type="project" value="InterPro"/>
</dbReference>
<dbReference type="GO" id="GO:0046872">
    <property type="term" value="F:metal ion binding"/>
    <property type="evidence" value="ECO:0007669"/>
    <property type="project" value="UniProtKB-KW"/>
</dbReference>
<dbReference type="PANTHER" id="PTHR46471:SF2">
    <property type="entry name" value="CHITIN DEACETYLASE-RELATED"/>
    <property type="match status" value="1"/>
</dbReference>
<evidence type="ECO:0000256" key="10">
    <source>
        <dbReference type="SAM" id="SignalP"/>
    </source>
</evidence>
<feature type="chain" id="PRO_5042230766" evidence="10">
    <location>
        <begin position="23"/>
        <end position="449"/>
    </location>
</feature>
<dbReference type="InterPro" id="IPR002509">
    <property type="entry name" value="NODB_dom"/>
</dbReference>
<dbReference type="GO" id="GO:0008061">
    <property type="term" value="F:chitin binding"/>
    <property type="evidence" value="ECO:0007669"/>
    <property type="project" value="UniProtKB-UniRule"/>
</dbReference>
<dbReference type="CDD" id="cd00035">
    <property type="entry name" value="ChtBD1"/>
    <property type="match status" value="2"/>
</dbReference>
<dbReference type="CDD" id="cd10951">
    <property type="entry name" value="CE4_ClCDA_like"/>
    <property type="match status" value="1"/>
</dbReference>
<dbReference type="PANTHER" id="PTHR46471">
    <property type="entry name" value="CHITIN DEACETYLASE"/>
    <property type="match status" value="1"/>
</dbReference>
<dbReference type="SMART" id="SM00270">
    <property type="entry name" value="ChtBD1"/>
    <property type="match status" value="2"/>
</dbReference>
<keyword evidence="14" id="KW-1185">Reference proteome</keyword>
<dbReference type="InterPro" id="IPR036861">
    <property type="entry name" value="Endochitinase-like_sf"/>
</dbReference>
<dbReference type="Proteomes" id="UP001201980">
    <property type="component" value="Unassembled WGS sequence"/>
</dbReference>
<gene>
    <name evidence="13" type="ORF">MKZ38_008843</name>
</gene>
<dbReference type="SUPFAM" id="SSF88713">
    <property type="entry name" value="Glycoside hydrolase/deacetylase"/>
    <property type="match status" value="1"/>
</dbReference>
<dbReference type="PROSITE" id="PS51257">
    <property type="entry name" value="PROKAR_LIPOPROTEIN"/>
    <property type="match status" value="1"/>
</dbReference>
<proteinExistence type="predicted"/>
<dbReference type="Pfam" id="PF01522">
    <property type="entry name" value="Polysacc_deac_1"/>
    <property type="match status" value="1"/>
</dbReference>
<dbReference type="Gene3D" id="3.30.60.10">
    <property type="entry name" value="Endochitinase-like"/>
    <property type="match status" value="2"/>
</dbReference>
<keyword evidence="8" id="KW-1015">Disulfide bond</keyword>
<keyword evidence="2 8" id="KW-0147">Chitin-binding</keyword>
<evidence type="ECO:0000259" key="12">
    <source>
        <dbReference type="PROSITE" id="PS51677"/>
    </source>
</evidence>
<evidence type="ECO:0000313" key="13">
    <source>
        <dbReference type="EMBL" id="KAJ2904125.1"/>
    </source>
</evidence>
<evidence type="ECO:0000259" key="11">
    <source>
        <dbReference type="PROSITE" id="PS50941"/>
    </source>
</evidence>
<dbReference type="InterPro" id="IPR001002">
    <property type="entry name" value="Chitin-bd_1"/>
</dbReference>
<organism evidence="13 14">
    <name type="scientific">Zalerion maritima</name>
    <dbReference type="NCBI Taxonomy" id="339359"/>
    <lineage>
        <taxon>Eukaryota</taxon>
        <taxon>Fungi</taxon>
        <taxon>Dikarya</taxon>
        <taxon>Ascomycota</taxon>
        <taxon>Pezizomycotina</taxon>
        <taxon>Sordariomycetes</taxon>
        <taxon>Lulworthiomycetidae</taxon>
        <taxon>Lulworthiales</taxon>
        <taxon>Lulworthiaceae</taxon>
        <taxon>Zalerion</taxon>
    </lineage>
</organism>
<keyword evidence="6" id="KW-0119">Carbohydrate metabolism</keyword>
<feature type="region of interest" description="Disordered" evidence="9">
    <location>
        <begin position="306"/>
        <end position="346"/>
    </location>
</feature>
<protein>
    <submittedName>
        <fullName evidence="13">Chitin binding protein</fullName>
    </submittedName>
</protein>
<feature type="domain" description="NodB homology" evidence="12">
    <location>
        <begin position="94"/>
        <end position="289"/>
    </location>
</feature>
<feature type="region of interest" description="Disordered" evidence="9">
    <location>
        <begin position="52"/>
        <end position="75"/>
    </location>
</feature>
<evidence type="ECO:0000256" key="8">
    <source>
        <dbReference type="PROSITE-ProRule" id="PRU00261"/>
    </source>
</evidence>
<dbReference type="Pfam" id="PF00187">
    <property type="entry name" value="Chitin_bind_1"/>
    <property type="match status" value="2"/>
</dbReference>
<evidence type="ECO:0000256" key="1">
    <source>
        <dbReference type="ARBA" id="ARBA00001941"/>
    </source>
</evidence>